<organism evidence="2 3">
    <name type="scientific">Ambispora gerdemannii</name>
    <dbReference type="NCBI Taxonomy" id="144530"/>
    <lineage>
        <taxon>Eukaryota</taxon>
        <taxon>Fungi</taxon>
        <taxon>Fungi incertae sedis</taxon>
        <taxon>Mucoromycota</taxon>
        <taxon>Glomeromycotina</taxon>
        <taxon>Glomeromycetes</taxon>
        <taxon>Archaeosporales</taxon>
        <taxon>Ambisporaceae</taxon>
        <taxon>Ambispora</taxon>
    </lineage>
</organism>
<sequence length="122" mass="14436">MFMLKMMPNPDFLLLAGAMFIQTLFLYIVTRYNSENTEKRFNANFTTIKLRIKEAHIRNSRSKTYLNFRRPFRDESTTHISEILPDDGESYRMAFYRKRNILYSLCVRDVANGLIIALKISP</sequence>
<keyword evidence="1" id="KW-0472">Membrane</keyword>
<gene>
    <name evidence="2" type="ORF">AGERDE_LOCUS12822</name>
</gene>
<accession>A0A9N9EPK2</accession>
<name>A0A9N9EPK2_9GLOM</name>
<evidence type="ECO:0000313" key="2">
    <source>
        <dbReference type="EMBL" id="CAG8684699.1"/>
    </source>
</evidence>
<evidence type="ECO:0000313" key="3">
    <source>
        <dbReference type="Proteomes" id="UP000789831"/>
    </source>
</evidence>
<comment type="caution">
    <text evidence="2">The sequence shown here is derived from an EMBL/GenBank/DDBJ whole genome shotgun (WGS) entry which is preliminary data.</text>
</comment>
<reference evidence="2" key="1">
    <citation type="submission" date="2021-06" db="EMBL/GenBank/DDBJ databases">
        <authorList>
            <person name="Kallberg Y."/>
            <person name="Tangrot J."/>
            <person name="Rosling A."/>
        </authorList>
    </citation>
    <scope>NUCLEOTIDE SEQUENCE</scope>
    <source>
        <strain evidence="2">MT106</strain>
    </source>
</reference>
<proteinExistence type="predicted"/>
<dbReference type="AlphaFoldDB" id="A0A9N9EPK2"/>
<dbReference type="Proteomes" id="UP000789831">
    <property type="component" value="Unassembled WGS sequence"/>
</dbReference>
<feature type="transmembrane region" description="Helical" evidence="1">
    <location>
        <begin position="12"/>
        <end position="30"/>
    </location>
</feature>
<keyword evidence="3" id="KW-1185">Reference proteome</keyword>
<dbReference type="EMBL" id="CAJVPL010011680">
    <property type="protein sequence ID" value="CAG8684699.1"/>
    <property type="molecule type" value="Genomic_DNA"/>
</dbReference>
<evidence type="ECO:0000256" key="1">
    <source>
        <dbReference type="SAM" id="Phobius"/>
    </source>
</evidence>
<feature type="non-terminal residue" evidence="2">
    <location>
        <position position="1"/>
    </location>
</feature>
<keyword evidence="1" id="KW-0812">Transmembrane</keyword>
<keyword evidence="1" id="KW-1133">Transmembrane helix</keyword>
<protein>
    <submittedName>
        <fullName evidence="2">3868_t:CDS:1</fullName>
    </submittedName>
</protein>